<gene>
    <name evidence="1" type="ORF">A3D03_05275</name>
</gene>
<sequence length="425" mass="48026">MGEADETIDLVTRIPAQLKGSMLDPEVANSRLIPRNGRIVEFRVNETKIDLTGITKVDVGREWEPEIKTGPDGFHDLRFKDPGASRLRDALLSSARQGIYEKGSFEEQEACGEKVTALWQEAQEKASKQVLDYFERIQKEHVPVILFNLRLPGQKIFYYRVGNFVEDQMAIPKGLIRSAQAYLDIQGRLEERTLSGEIVIFDLCDLIDTREVVEVPNERYPFEAAACLFLPLIGGYCADNGDIFIISGGDKSKDAVGNDTVAIDSYHLQVIRHELAHNIDHATDLAGDRATDPQTEGFASMAQFYFSFEKLRLEFWAEHGQVEVKKETLAVLFSSSEKEWKHLGNDYLRKFTGAFYCYIYEKLGALAVKRFYSLISGNVGGKYARYERNCAGNLIKALETAANYKENFDTGEFITAFITEMNEAE</sequence>
<name>A0A1F6A7D8_9BACT</name>
<evidence type="ECO:0000313" key="2">
    <source>
        <dbReference type="Proteomes" id="UP000177092"/>
    </source>
</evidence>
<protein>
    <submittedName>
        <fullName evidence="1">Uncharacterized protein</fullName>
    </submittedName>
</protein>
<comment type="caution">
    <text evidence="1">The sequence shown here is derived from an EMBL/GenBank/DDBJ whole genome shotgun (WGS) entry which is preliminary data.</text>
</comment>
<reference evidence="1 2" key="1">
    <citation type="journal article" date="2016" name="Nat. Commun.">
        <title>Thousands of microbial genomes shed light on interconnected biogeochemical processes in an aquifer system.</title>
        <authorList>
            <person name="Anantharaman K."/>
            <person name="Brown C.T."/>
            <person name="Hug L.A."/>
            <person name="Sharon I."/>
            <person name="Castelle C.J."/>
            <person name="Probst A.J."/>
            <person name="Thomas B.C."/>
            <person name="Singh A."/>
            <person name="Wilkins M.J."/>
            <person name="Karaoz U."/>
            <person name="Brodie E.L."/>
            <person name="Williams K.H."/>
            <person name="Hubbard S.S."/>
            <person name="Banfield J.F."/>
        </authorList>
    </citation>
    <scope>NUCLEOTIDE SEQUENCE [LARGE SCALE GENOMIC DNA]</scope>
</reference>
<evidence type="ECO:0000313" key="1">
    <source>
        <dbReference type="EMBL" id="OGG20595.1"/>
    </source>
</evidence>
<organism evidence="1 2">
    <name type="scientific">Candidatus Gottesmanbacteria bacterium RIFCSPHIGHO2_02_FULL_40_13</name>
    <dbReference type="NCBI Taxonomy" id="1798384"/>
    <lineage>
        <taxon>Bacteria</taxon>
        <taxon>Candidatus Gottesmaniibacteriota</taxon>
    </lineage>
</organism>
<dbReference type="AlphaFoldDB" id="A0A1F6A7D8"/>
<accession>A0A1F6A7D8</accession>
<dbReference type="Proteomes" id="UP000177092">
    <property type="component" value="Unassembled WGS sequence"/>
</dbReference>
<proteinExistence type="predicted"/>
<dbReference type="EMBL" id="MFJN01000041">
    <property type="protein sequence ID" value="OGG20595.1"/>
    <property type="molecule type" value="Genomic_DNA"/>
</dbReference>